<evidence type="ECO:0000256" key="2">
    <source>
        <dbReference type="SAM" id="SignalP"/>
    </source>
</evidence>
<evidence type="ECO:0000259" key="3">
    <source>
        <dbReference type="Pfam" id="PF12682"/>
    </source>
</evidence>
<dbReference type="PANTHER" id="PTHR39201">
    <property type="entry name" value="EXPORTED PROTEIN-RELATED"/>
    <property type="match status" value="1"/>
</dbReference>
<dbReference type="Gene3D" id="3.40.50.360">
    <property type="match status" value="1"/>
</dbReference>
<sequence>MKRFYLLMMMLVGTFPLMASCSENDSQPEIEQQPLEPSGDTKTLVAYFSATGNTERIAKRIAELTGADIYFIQPSKSYAKDPYDDSQLIQDEAYNDLRPAVSNLPSKEEIAKYDTLYIGSPLWWHQPAMVVCTFLEEYDLKDKVVIPFITYGAKTYLNEAMQKIYKLTSTSTHIPANLPEDIAPENIREPQNDDEGIDMPGSSNDVRDWLHRNGIMPY</sequence>
<dbReference type="InterPro" id="IPR008254">
    <property type="entry name" value="Flavodoxin/NO_synth"/>
</dbReference>
<feature type="chain" id="PRO_5027049072" evidence="2">
    <location>
        <begin position="20"/>
        <end position="218"/>
    </location>
</feature>
<organism evidence="4 5">
    <name type="scientific">Bacteroides cellulosilyticus</name>
    <dbReference type="NCBI Taxonomy" id="246787"/>
    <lineage>
        <taxon>Bacteria</taxon>
        <taxon>Pseudomonadati</taxon>
        <taxon>Bacteroidota</taxon>
        <taxon>Bacteroidia</taxon>
        <taxon>Bacteroidales</taxon>
        <taxon>Bacteroidaceae</taxon>
        <taxon>Bacteroides</taxon>
    </lineage>
</organism>
<feature type="region of interest" description="Disordered" evidence="1">
    <location>
        <begin position="184"/>
        <end position="203"/>
    </location>
</feature>
<dbReference type="AlphaFoldDB" id="A0A6L3K9M3"/>
<accession>A0A6L3K9M3</accession>
<gene>
    <name evidence="4" type="ORF">F2Y87_02710</name>
</gene>
<dbReference type="GO" id="GO:0010181">
    <property type="term" value="F:FMN binding"/>
    <property type="evidence" value="ECO:0007669"/>
    <property type="project" value="InterPro"/>
</dbReference>
<dbReference type="PANTHER" id="PTHR39201:SF1">
    <property type="entry name" value="FLAVODOXIN-LIKE DOMAIN-CONTAINING PROTEIN"/>
    <property type="match status" value="1"/>
</dbReference>
<evidence type="ECO:0000256" key="1">
    <source>
        <dbReference type="SAM" id="MobiDB-lite"/>
    </source>
</evidence>
<dbReference type="EMBL" id="VVYX01000003">
    <property type="protein sequence ID" value="KAA5422043.1"/>
    <property type="molecule type" value="Genomic_DNA"/>
</dbReference>
<dbReference type="Pfam" id="PF12682">
    <property type="entry name" value="Flavodoxin_4"/>
    <property type="match status" value="1"/>
</dbReference>
<comment type="caution">
    <text evidence="4">The sequence shown here is derived from an EMBL/GenBank/DDBJ whole genome shotgun (WGS) entry which is preliminary data.</text>
</comment>
<evidence type="ECO:0000313" key="5">
    <source>
        <dbReference type="Proteomes" id="UP000482653"/>
    </source>
</evidence>
<dbReference type="InterPro" id="IPR029039">
    <property type="entry name" value="Flavoprotein-like_sf"/>
</dbReference>
<keyword evidence="2" id="KW-0732">Signal</keyword>
<dbReference type="PROSITE" id="PS51257">
    <property type="entry name" value="PROKAR_LIPOPROTEIN"/>
    <property type="match status" value="1"/>
</dbReference>
<evidence type="ECO:0000313" key="4">
    <source>
        <dbReference type="EMBL" id="KAA5422043.1"/>
    </source>
</evidence>
<proteinExistence type="predicted"/>
<feature type="signal peptide" evidence="2">
    <location>
        <begin position="1"/>
        <end position="19"/>
    </location>
</feature>
<name>A0A6L3K9M3_9BACE</name>
<dbReference type="SUPFAM" id="SSF52218">
    <property type="entry name" value="Flavoproteins"/>
    <property type="match status" value="1"/>
</dbReference>
<dbReference type="RefSeq" id="WP_149946040.1">
    <property type="nucleotide sequence ID" value="NZ_JBBNMF010000006.1"/>
</dbReference>
<reference evidence="4 5" key="1">
    <citation type="journal article" date="2019" name="Nat. Med.">
        <title>A library of human gut bacterial isolates paired with longitudinal multiomics data enables mechanistic microbiome research.</title>
        <authorList>
            <person name="Poyet M."/>
            <person name="Groussin M."/>
            <person name="Gibbons S.M."/>
            <person name="Avila-Pacheco J."/>
            <person name="Jiang X."/>
            <person name="Kearney S.M."/>
            <person name="Perrotta A.R."/>
            <person name="Berdy B."/>
            <person name="Zhao S."/>
            <person name="Lieberman T.D."/>
            <person name="Swanson P.K."/>
            <person name="Smith M."/>
            <person name="Roesemann S."/>
            <person name="Alexander J.E."/>
            <person name="Rich S.A."/>
            <person name="Livny J."/>
            <person name="Vlamakis H."/>
            <person name="Clish C."/>
            <person name="Bullock K."/>
            <person name="Deik A."/>
            <person name="Scott J."/>
            <person name="Pierce K.A."/>
            <person name="Xavier R.J."/>
            <person name="Alm E.J."/>
        </authorList>
    </citation>
    <scope>NUCLEOTIDE SEQUENCE [LARGE SCALE GENOMIC DNA]</scope>
    <source>
        <strain evidence="4 5">BIOML-A8</strain>
    </source>
</reference>
<feature type="domain" description="Flavodoxin-like" evidence="3">
    <location>
        <begin position="42"/>
        <end position="162"/>
    </location>
</feature>
<dbReference type="Proteomes" id="UP000482653">
    <property type="component" value="Unassembled WGS sequence"/>
</dbReference>
<protein>
    <submittedName>
        <fullName evidence="4">Flavodoxin</fullName>
    </submittedName>
</protein>